<accession>A0A839RUT4</accession>
<feature type="transmembrane region" description="Helical" evidence="17">
    <location>
        <begin position="239"/>
        <end position="258"/>
    </location>
</feature>
<proteinExistence type="inferred from homology"/>
<evidence type="ECO:0000256" key="7">
    <source>
        <dbReference type="ARBA" id="ARBA00022801"/>
    </source>
</evidence>
<dbReference type="NCBIfam" id="TIGR00753">
    <property type="entry name" value="undec_PP_bacA"/>
    <property type="match status" value="1"/>
</dbReference>
<evidence type="ECO:0000313" key="18">
    <source>
        <dbReference type="EMBL" id="MBB3039824.1"/>
    </source>
</evidence>
<dbReference type="EC" id="3.6.1.27" evidence="3 17"/>
<keyword evidence="5 17" id="KW-1003">Cell membrane</keyword>
<comment type="subcellular location">
    <subcellularLocation>
        <location evidence="1 17">Cell membrane</location>
        <topology evidence="1 17">Multi-pass membrane protein</topology>
    </subcellularLocation>
</comment>
<feature type="transmembrane region" description="Helical" evidence="17">
    <location>
        <begin position="200"/>
        <end position="219"/>
    </location>
</feature>
<keyword evidence="13 17" id="KW-0961">Cell wall biogenesis/degradation</keyword>
<dbReference type="HAMAP" id="MF_01006">
    <property type="entry name" value="Undec_diphosphatase"/>
    <property type="match status" value="1"/>
</dbReference>
<feature type="transmembrane region" description="Helical" evidence="17">
    <location>
        <begin position="102"/>
        <end position="120"/>
    </location>
</feature>
<name>A0A839RUT4_9ACTN</name>
<evidence type="ECO:0000256" key="1">
    <source>
        <dbReference type="ARBA" id="ARBA00004651"/>
    </source>
</evidence>
<gene>
    <name evidence="17" type="primary">uppP</name>
    <name evidence="18" type="ORF">FHU29_004314</name>
</gene>
<evidence type="ECO:0000256" key="2">
    <source>
        <dbReference type="ARBA" id="ARBA00010621"/>
    </source>
</evidence>
<evidence type="ECO:0000256" key="16">
    <source>
        <dbReference type="ARBA" id="ARBA00047594"/>
    </source>
</evidence>
<keyword evidence="10 17" id="KW-1133">Transmembrane helix</keyword>
<dbReference type="GO" id="GO:0050380">
    <property type="term" value="F:undecaprenyl-diphosphatase activity"/>
    <property type="evidence" value="ECO:0007669"/>
    <property type="project" value="UniProtKB-UniRule"/>
</dbReference>
<evidence type="ECO:0000256" key="12">
    <source>
        <dbReference type="ARBA" id="ARBA00023251"/>
    </source>
</evidence>
<evidence type="ECO:0000256" key="15">
    <source>
        <dbReference type="ARBA" id="ARBA00032932"/>
    </source>
</evidence>
<keyword evidence="9 17" id="KW-0573">Peptidoglycan synthesis</keyword>
<keyword evidence="7 17" id="KW-0378">Hydrolase</keyword>
<evidence type="ECO:0000256" key="6">
    <source>
        <dbReference type="ARBA" id="ARBA00022692"/>
    </source>
</evidence>
<evidence type="ECO:0000256" key="14">
    <source>
        <dbReference type="ARBA" id="ARBA00032707"/>
    </source>
</evidence>
<keyword evidence="11 17" id="KW-0472">Membrane</keyword>
<dbReference type="NCBIfam" id="NF001392">
    <property type="entry name" value="PRK00281.2-1"/>
    <property type="match status" value="1"/>
</dbReference>
<dbReference type="GO" id="GO:0071555">
    <property type="term" value="P:cell wall organization"/>
    <property type="evidence" value="ECO:0007669"/>
    <property type="project" value="UniProtKB-KW"/>
</dbReference>
<organism evidence="18 19">
    <name type="scientific">Hoyosella altamirensis</name>
    <dbReference type="NCBI Taxonomy" id="616997"/>
    <lineage>
        <taxon>Bacteria</taxon>
        <taxon>Bacillati</taxon>
        <taxon>Actinomycetota</taxon>
        <taxon>Actinomycetes</taxon>
        <taxon>Mycobacteriales</taxon>
        <taxon>Hoyosellaceae</taxon>
        <taxon>Hoyosella</taxon>
    </lineage>
</organism>
<dbReference type="InterPro" id="IPR003824">
    <property type="entry name" value="UppP"/>
</dbReference>
<dbReference type="GO" id="GO:0046677">
    <property type="term" value="P:response to antibiotic"/>
    <property type="evidence" value="ECO:0007669"/>
    <property type="project" value="UniProtKB-UniRule"/>
</dbReference>
<evidence type="ECO:0000256" key="13">
    <source>
        <dbReference type="ARBA" id="ARBA00023316"/>
    </source>
</evidence>
<comment type="function">
    <text evidence="17">Catalyzes the dephosphorylation of undecaprenyl diphosphate (UPP). Confers resistance to bacitracin.</text>
</comment>
<keyword evidence="6 17" id="KW-0812">Transmembrane</keyword>
<comment type="catalytic activity">
    <reaction evidence="16 17">
        <text>di-trans,octa-cis-undecaprenyl diphosphate + H2O = di-trans,octa-cis-undecaprenyl phosphate + phosphate + H(+)</text>
        <dbReference type="Rhea" id="RHEA:28094"/>
        <dbReference type="ChEBI" id="CHEBI:15377"/>
        <dbReference type="ChEBI" id="CHEBI:15378"/>
        <dbReference type="ChEBI" id="CHEBI:43474"/>
        <dbReference type="ChEBI" id="CHEBI:58405"/>
        <dbReference type="ChEBI" id="CHEBI:60392"/>
        <dbReference type="EC" id="3.6.1.27"/>
    </reaction>
</comment>
<keyword evidence="12 17" id="KW-0046">Antibiotic resistance</keyword>
<feature type="transmembrane region" description="Helical" evidence="17">
    <location>
        <begin position="132"/>
        <end position="152"/>
    </location>
</feature>
<dbReference type="PANTHER" id="PTHR30622:SF4">
    <property type="entry name" value="UNDECAPRENYL-DIPHOSPHATASE"/>
    <property type="match status" value="1"/>
</dbReference>
<evidence type="ECO:0000256" key="5">
    <source>
        <dbReference type="ARBA" id="ARBA00022475"/>
    </source>
</evidence>
<comment type="similarity">
    <text evidence="2 17">Belongs to the UppP family.</text>
</comment>
<dbReference type="AlphaFoldDB" id="A0A839RUT4"/>
<reference evidence="18 19" key="1">
    <citation type="submission" date="2020-08" db="EMBL/GenBank/DDBJ databases">
        <title>Sequencing the genomes of 1000 actinobacteria strains.</title>
        <authorList>
            <person name="Klenk H.-P."/>
        </authorList>
    </citation>
    <scope>NUCLEOTIDE SEQUENCE [LARGE SCALE GENOMIC DNA]</scope>
    <source>
        <strain evidence="18 19">DSM 45258</strain>
    </source>
</reference>
<comment type="caution">
    <text evidence="18">The sequence shown here is derived from an EMBL/GenBank/DDBJ whole genome shotgun (WGS) entry which is preliminary data.</text>
</comment>
<keyword evidence="19" id="KW-1185">Reference proteome</keyword>
<feature type="transmembrane region" description="Helical" evidence="17">
    <location>
        <begin position="270"/>
        <end position="291"/>
    </location>
</feature>
<dbReference type="GO" id="GO:0009252">
    <property type="term" value="P:peptidoglycan biosynthetic process"/>
    <property type="evidence" value="ECO:0007669"/>
    <property type="project" value="UniProtKB-KW"/>
</dbReference>
<sequence>MTSVLAQGGDAAIEHMTWLQVIVLAVIQGLTEFLPISSSGHLRLADELLFGTDAGASFTAVSQIGTEAAVIVFFAKDIYRIAIAWFRGLFNRDERDVFEYKLGWYIIIASLPIGVLGFIFRDEVRTGARNLWIISSMFIFAGLLLAAAEYWGRKKRHMTELRMRDAVVMGVAQAGALIPGVSRSGGTITAGLAMGLSRYAAARFSFLLAIPAVVASGVFSLPDAFNPAGEGLAASGMQLVVTTVITFIVGYACIAWFLKFVQHYSMYWFVGYRVVVGLLIMGLLAGGVISAT</sequence>
<evidence type="ECO:0000256" key="17">
    <source>
        <dbReference type="HAMAP-Rule" id="MF_01006"/>
    </source>
</evidence>
<evidence type="ECO:0000256" key="4">
    <source>
        <dbReference type="ARBA" id="ARBA00021581"/>
    </source>
</evidence>
<dbReference type="Proteomes" id="UP000567922">
    <property type="component" value="Unassembled WGS sequence"/>
</dbReference>
<keyword evidence="8 17" id="KW-0133">Cell shape</keyword>
<protein>
    <recommendedName>
        <fullName evidence="4 17">Undecaprenyl-diphosphatase</fullName>
        <ecNumber evidence="3 17">3.6.1.27</ecNumber>
    </recommendedName>
    <alternativeName>
        <fullName evidence="15 17">Bacitracin resistance protein</fullName>
    </alternativeName>
    <alternativeName>
        <fullName evidence="14 17">Undecaprenyl pyrophosphate phosphatase</fullName>
    </alternativeName>
</protein>
<evidence type="ECO:0000256" key="11">
    <source>
        <dbReference type="ARBA" id="ARBA00023136"/>
    </source>
</evidence>
<dbReference type="EMBL" id="JACHWS010000005">
    <property type="protein sequence ID" value="MBB3039824.1"/>
    <property type="molecule type" value="Genomic_DNA"/>
</dbReference>
<evidence type="ECO:0000256" key="3">
    <source>
        <dbReference type="ARBA" id="ARBA00012374"/>
    </source>
</evidence>
<dbReference type="GO" id="GO:0005886">
    <property type="term" value="C:plasma membrane"/>
    <property type="evidence" value="ECO:0007669"/>
    <property type="project" value="UniProtKB-SubCell"/>
</dbReference>
<dbReference type="Pfam" id="PF02673">
    <property type="entry name" value="BacA"/>
    <property type="match status" value="1"/>
</dbReference>
<comment type="miscellaneous">
    <text evidence="17">Bacitracin is thought to be involved in the inhibition of peptidoglycan synthesis by sequestering undecaprenyl diphosphate, thereby reducing the pool of lipid carrier available.</text>
</comment>
<dbReference type="GO" id="GO:0008360">
    <property type="term" value="P:regulation of cell shape"/>
    <property type="evidence" value="ECO:0007669"/>
    <property type="project" value="UniProtKB-KW"/>
</dbReference>
<evidence type="ECO:0000256" key="8">
    <source>
        <dbReference type="ARBA" id="ARBA00022960"/>
    </source>
</evidence>
<evidence type="ECO:0000256" key="9">
    <source>
        <dbReference type="ARBA" id="ARBA00022984"/>
    </source>
</evidence>
<evidence type="ECO:0000313" key="19">
    <source>
        <dbReference type="Proteomes" id="UP000567922"/>
    </source>
</evidence>
<dbReference type="PANTHER" id="PTHR30622">
    <property type="entry name" value="UNDECAPRENYL-DIPHOSPHATASE"/>
    <property type="match status" value="1"/>
</dbReference>
<evidence type="ECO:0000256" key="10">
    <source>
        <dbReference type="ARBA" id="ARBA00022989"/>
    </source>
</evidence>